<dbReference type="InterPro" id="IPR003782">
    <property type="entry name" value="SCO1/SenC"/>
</dbReference>
<dbReference type="EMBL" id="BAABBO010000011">
    <property type="protein sequence ID" value="GAA3966336.1"/>
    <property type="molecule type" value="Genomic_DNA"/>
</dbReference>
<accession>A0ABP7PIM5</accession>
<keyword evidence="2" id="KW-0186">Copper</keyword>
<evidence type="ECO:0000313" key="5">
    <source>
        <dbReference type="Proteomes" id="UP001501337"/>
    </source>
</evidence>
<evidence type="ECO:0000256" key="2">
    <source>
        <dbReference type="ARBA" id="ARBA00023008"/>
    </source>
</evidence>
<organism evidence="4 5">
    <name type="scientific">Allohahella marinimesophila</name>
    <dbReference type="NCBI Taxonomy" id="1054972"/>
    <lineage>
        <taxon>Bacteria</taxon>
        <taxon>Pseudomonadati</taxon>
        <taxon>Pseudomonadota</taxon>
        <taxon>Gammaproteobacteria</taxon>
        <taxon>Oceanospirillales</taxon>
        <taxon>Hahellaceae</taxon>
        <taxon>Allohahella</taxon>
    </lineage>
</organism>
<dbReference type="PANTHER" id="PTHR12151:SF25">
    <property type="entry name" value="LINALOOL DEHYDRATASE_ISOMERASE DOMAIN-CONTAINING PROTEIN"/>
    <property type="match status" value="1"/>
</dbReference>
<evidence type="ECO:0000256" key="1">
    <source>
        <dbReference type="ARBA" id="ARBA00010996"/>
    </source>
</evidence>
<dbReference type="SUPFAM" id="SSF52833">
    <property type="entry name" value="Thioredoxin-like"/>
    <property type="match status" value="1"/>
</dbReference>
<dbReference type="Gene3D" id="3.40.30.10">
    <property type="entry name" value="Glutaredoxin"/>
    <property type="match status" value="1"/>
</dbReference>
<proteinExistence type="inferred from homology"/>
<dbReference type="PANTHER" id="PTHR12151">
    <property type="entry name" value="ELECTRON TRANSPORT PROTIN SCO1/SENC FAMILY MEMBER"/>
    <property type="match status" value="1"/>
</dbReference>
<evidence type="ECO:0000259" key="3">
    <source>
        <dbReference type="PROSITE" id="PS51352"/>
    </source>
</evidence>
<sequence length="226" mass="25268">MKPQAIAIVVIALLAAALGIFIGMQFSKERSLDVEQLSLLNAVMMPEPRVIEAQPLESTTGKTIDLTTDFEGQWVLVNFGYMSCPDICPINLMELRKVQTQWDEAQPYYPLQVVYLTMDPARDDLDTMRSYLTHFDERFIGARADFEATQRLALQLNTVFEAEEKDADGNYIVSHSDSLALINPDGDLEAVLRGPQNAERILKALNLIIPAQTSLYHLSAALLPCH</sequence>
<dbReference type="InterPro" id="IPR036249">
    <property type="entry name" value="Thioredoxin-like_sf"/>
</dbReference>
<keyword evidence="5" id="KW-1185">Reference proteome</keyword>
<evidence type="ECO:0000313" key="4">
    <source>
        <dbReference type="EMBL" id="GAA3966336.1"/>
    </source>
</evidence>
<dbReference type="Proteomes" id="UP001501337">
    <property type="component" value="Unassembled WGS sequence"/>
</dbReference>
<dbReference type="RefSeq" id="WP_344806900.1">
    <property type="nucleotide sequence ID" value="NZ_BAABBO010000011.1"/>
</dbReference>
<name>A0ABP7PIM5_9GAMM</name>
<dbReference type="Pfam" id="PF02630">
    <property type="entry name" value="SCO1-SenC"/>
    <property type="match status" value="1"/>
</dbReference>
<dbReference type="PROSITE" id="PS51352">
    <property type="entry name" value="THIOREDOXIN_2"/>
    <property type="match status" value="1"/>
</dbReference>
<protein>
    <submittedName>
        <fullName evidence="4">SCO family protein</fullName>
    </submittedName>
</protein>
<comment type="caution">
    <text evidence="4">The sequence shown here is derived from an EMBL/GenBank/DDBJ whole genome shotgun (WGS) entry which is preliminary data.</text>
</comment>
<comment type="similarity">
    <text evidence="1">Belongs to the SCO1/2 family.</text>
</comment>
<dbReference type="CDD" id="cd02968">
    <property type="entry name" value="SCO"/>
    <property type="match status" value="1"/>
</dbReference>
<gene>
    <name evidence="4" type="ORF">GCM10022278_25290</name>
</gene>
<feature type="domain" description="Thioredoxin" evidence="3">
    <location>
        <begin position="45"/>
        <end position="210"/>
    </location>
</feature>
<dbReference type="InterPro" id="IPR013766">
    <property type="entry name" value="Thioredoxin_domain"/>
</dbReference>
<reference evidence="5" key="1">
    <citation type="journal article" date="2019" name="Int. J. Syst. Evol. Microbiol.">
        <title>The Global Catalogue of Microorganisms (GCM) 10K type strain sequencing project: providing services to taxonomists for standard genome sequencing and annotation.</title>
        <authorList>
            <consortium name="The Broad Institute Genomics Platform"/>
            <consortium name="The Broad Institute Genome Sequencing Center for Infectious Disease"/>
            <person name="Wu L."/>
            <person name="Ma J."/>
        </authorList>
    </citation>
    <scope>NUCLEOTIDE SEQUENCE [LARGE SCALE GENOMIC DNA]</scope>
    <source>
        <strain evidence="5">JCM 17555</strain>
    </source>
</reference>